<comment type="caution">
    <text evidence="1">The sequence shown here is derived from an EMBL/GenBank/DDBJ whole genome shotgun (WGS) entry which is preliminary data.</text>
</comment>
<dbReference type="RefSeq" id="WP_307492959.1">
    <property type="nucleotide sequence ID" value="NZ_JAUSSY010000017.1"/>
</dbReference>
<evidence type="ECO:0000313" key="1">
    <source>
        <dbReference type="EMBL" id="MDQ0120728.1"/>
    </source>
</evidence>
<sequence length="165" mass="17942">MEQGHPALSGLLGHWRGQTHVAAGPWGPERSVDAEVTYSRVAAGLGVVQSYRHVEPDGSHFEGHGIFTVDPVHNDVLWYYVDSTGVPPGTAARCTWRHGVLRVDRPSDAGWTRHSLLLRDGVLTHVTELRSVARDDDGGTAGAEAAADGRSPAYRPFMRSVFHRA</sequence>
<accession>A0ABT9UP14</accession>
<evidence type="ECO:0008006" key="3">
    <source>
        <dbReference type="Google" id="ProtNLM"/>
    </source>
</evidence>
<dbReference type="EMBL" id="JAUSSY010000017">
    <property type="protein sequence ID" value="MDQ0120728.1"/>
    <property type="molecule type" value="Genomic_DNA"/>
</dbReference>
<organism evidence="1 2">
    <name type="scientific">Pseudarthrobacter defluvii</name>
    <dbReference type="NCBI Taxonomy" id="410837"/>
    <lineage>
        <taxon>Bacteria</taxon>
        <taxon>Bacillati</taxon>
        <taxon>Actinomycetota</taxon>
        <taxon>Actinomycetes</taxon>
        <taxon>Micrococcales</taxon>
        <taxon>Micrococcaceae</taxon>
        <taxon>Pseudarthrobacter</taxon>
    </lineage>
</organism>
<keyword evidence="2" id="KW-1185">Reference proteome</keyword>
<evidence type="ECO:0000313" key="2">
    <source>
        <dbReference type="Proteomes" id="UP001226389"/>
    </source>
</evidence>
<dbReference type="Proteomes" id="UP001226389">
    <property type="component" value="Unassembled WGS sequence"/>
</dbReference>
<proteinExistence type="predicted"/>
<gene>
    <name evidence="1" type="ORF">J2T22_003935</name>
</gene>
<reference evidence="1 2" key="1">
    <citation type="submission" date="2023-07" db="EMBL/GenBank/DDBJ databases">
        <title>Sorghum-associated microbial communities from plants grown in Nebraska, USA.</title>
        <authorList>
            <person name="Schachtman D."/>
        </authorList>
    </citation>
    <scope>NUCLEOTIDE SEQUENCE [LARGE SCALE GENOMIC DNA]</scope>
    <source>
        <strain evidence="1 2">DS994</strain>
    </source>
</reference>
<protein>
    <recommendedName>
        <fullName evidence="3">DUF1579 domain-containing protein</fullName>
    </recommendedName>
</protein>
<name>A0ABT9UP14_9MICC</name>